<sequence>MRLSNSCQSLRHGVSRLRIALVLAAAIGLSIASQEVRGEEGTPPFPLMAWDYADDEETLQKMADCGINLVAFVPPEALDICHKLGIKAIVYQAGITPAHWAAPFNAEEANKTLPDLIKRVNDHPAVYGYHLKDEPDHSQFPELAKSVKVVHDLAPGKWAYINLPPGMGEGYDGYLDVYVNTCHPKILSYDNYPIGQEGNFSYGFWANIAQVRNAGLRHNLPFWNIFLSSAHLTYGEPSEAALRLQAYGSLVYGAKGLCYYKFISRELPILDAPELGDFRNGPLDQFGEKTHTWNWMRNMNRQIQNMGPTLLKLKSDVVYHVGDVPEQNRGVGEDTLVKGLKSGSDFAIGDFTHEDGSRWVMIVNKSLTHSTTLVPEFRDAVAKLEYLSPISGKMKEISPYYCLPPGQGVLLKPTFAPPAAEVSEK</sequence>
<dbReference type="EMBL" id="AP021861">
    <property type="protein sequence ID" value="BBO35198.1"/>
    <property type="molecule type" value="Genomic_DNA"/>
</dbReference>
<keyword evidence="2" id="KW-1185">Reference proteome</keyword>
<dbReference type="Gene3D" id="3.20.20.80">
    <property type="entry name" value="Glycosidases"/>
    <property type="match status" value="2"/>
</dbReference>
<proteinExistence type="predicted"/>
<dbReference type="Proteomes" id="UP000326837">
    <property type="component" value="Chromosome"/>
</dbReference>
<evidence type="ECO:0008006" key="3">
    <source>
        <dbReference type="Google" id="ProtNLM"/>
    </source>
</evidence>
<dbReference type="AlphaFoldDB" id="A0A5K7XFB3"/>
<dbReference type="InterPro" id="IPR017853">
    <property type="entry name" value="GH"/>
</dbReference>
<reference evidence="2" key="1">
    <citation type="submission" date="2019-10" db="EMBL/GenBank/DDBJ databases">
        <title>Lacipirellula parvula gen. nov., sp. nov., representing a lineage of planctomycetes widespread in freshwater anoxic habitats, and description of the family Lacipirellulaceae.</title>
        <authorList>
            <person name="Dedysh S.N."/>
            <person name="Kulichevskaya I.S."/>
            <person name="Beletsky A.V."/>
            <person name="Rakitin A.L."/>
            <person name="Mardanov A.V."/>
            <person name="Ivanova A.A."/>
            <person name="Saltykova V.X."/>
            <person name="Rijpstra W.I.C."/>
            <person name="Sinninghe Damste J.S."/>
            <person name="Ravin N.V."/>
        </authorList>
    </citation>
    <scope>NUCLEOTIDE SEQUENCE [LARGE SCALE GENOMIC DNA]</scope>
    <source>
        <strain evidence="2">PX69</strain>
    </source>
</reference>
<evidence type="ECO:0000313" key="1">
    <source>
        <dbReference type="EMBL" id="BBO35198.1"/>
    </source>
</evidence>
<evidence type="ECO:0000313" key="2">
    <source>
        <dbReference type="Proteomes" id="UP000326837"/>
    </source>
</evidence>
<dbReference type="KEGG" id="lpav:PLANPX_4810"/>
<gene>
    <name evidence="1" type="ORF">PLANPX_4810</name>
</gene>
<accession>A0A5K7XFB3</accession>
<name>A0A5K7XFB3_9BACT</name>
<organism evidence="1 2">
    <name type="scientific">Lacipirellula parvula</name>
    <dbReference type="NCBI Taxonomy" id="2650471"/>
    <lineage>
        <taxon>Bacteria</taxon>
        <taxon>Pseudomonadati</taxon>
        <taxon>Planctomycetota</taxon>
        <taxon>Planctomycetia</taxon>
        <taxon>Pirellulales</taxon>
        <taxon>Lacipirellulaceae</taxon>
        <taxon>Lacipirellula</taxon>
    </lineage>
</organism>
<protein>
    <recommendedName>
        <fullName evidence="3">Glycoside hydrolase family 42 N-terminal domain-containing protein</fullName>
    </recommendedName>
</protein>
<dbReference type="SUPFAM" id="SSF51445">
    <property type="entry name" value="(Trans)glycosidases"/>
    <property type="match status" value="1"/>
</dbReference>